<reference evidence="1" key="2">
    <citation type="journal article" date="2019" name="IMA Fungus">
        <title>Genome sequencing and comparison of five Tilletia species to identify candidate genes for the detection of regulated species infecting wheat.</title>
        <authorList>
            <person name="Nguyen H.D.T."/>
            <person name="Sultana T."/>
            <person name="Kesanakurti P."/>
            <person name="Hambleton S."/>
        </authorList>
    </citation>
    <scope>NUCLEOTIDE SEQUENCE</scope>
    <source>
        <strain evidence="1">DAOMC 236416</strain>
    </source>
</reference>
<sequence>MFVISLLLLDLDVDPPSPHLLYRLRPFRIPVASRSPQTLLLADLPNRDTISTLVAKHIPPHILPARDTSGTSPPDESPHGPDLALAMRTAQDGCSYRASLLWSTRVPMWTMHPDTPK</sequence>
<accession>A0A177T5K3</accession>
<name>A0A177T5K3_9BASI</name>
<reference evidence="1" key="1">
    <citation type="submission" date="2016-04" db="EMBL/GenBank/DDBJ databases">
        <authorList>
            <person name="Nguyen H.D."/>
            <person name="Samba Siva P."/>
            <person name="Cullis J."/>
            <person name="Levesque C.A."/>
            <person name="Hambleton S."/>
        </authorList>
    </citation>
    <scope>NUCLEOTIDE SEQUENCE</scope>
    <source>
        <strain evidence="1">DAOMC 236416</strain>
    </source>
</reference>
<organism evidence="1 2">
    <name type="scientific">Tilletia indica</name>
    <dbReference type="NCBI Taxonomy" id="43049"/>
    <lineage>
        <taxon>Eukaryota</taxon>
        <taxon>Fungi</taxon>
        <taxon>Dikarya</taxon>
        <taxon>Basidiomycota</taxon>
        <taxon>Ustilaginomycotina</taxon>
        <taxon>Exobasidiomycetes</taxon>
        <taxon>Tilletiales</taxon>
        <taxon>Tilletiaceae</taxon>
        <taxon>Tilletia</taxon>
    </lineage>
</organism>
<dbReference type="EMBL" id="LWDF02001168">
    <property type="protein sequence ID" value="KAE8240053.1"/>
    <property type="molecule type" value="Genomic_DNA"/>
</dbReference>
<keyword evidence="2" id="KW-1185">Reference proteome</keyword>
<gene>
    <name evidence="1" type="ORF">A4X13_0g7961</name>
</gene>
<evidence type="ECO:0000313" key="2">
    <source>
        <dbReference type="Proteomes" id="UP000077521"/>
    </source>
</evidence>
<dbReference type="Proteomes" id="UP000077521">
    <property type="component" value="Unassembled WGS sequence"/>
</dbReference>
<comment type="caution">
    <text evidence="1">The sequence shown here is derived from an EMBL/GenBank/DDBJ whole genome shotgun (WGS) entry which is preliminary data.</text>
</comment>
<dbReference type="AlphaFoldDB" id="A0A177T5K3"/>
<evidence type="ECO:0000313" key="1">
    <source>
        <dbReference type="EMBL" id="KAE8240053.1"/>
    </source>
</evidence>
<proteinExistence type="predicted"/>
<protein>
    <submittedName>
        <fullName evidence="1">Uncharacterized protein</fullName>
    </submittedName>
</protein>